<feature type="domain" description="HTH tetR-type" evidence="4">
    <location>
        <begin position="44"/>
        <end position="104"/>
    </location>
</feature>
<dbReference type="GO" id="GO:0000976">
    <property type="term" value="F:transcription cis-regulatory region binding"/>
    <property type="evidence" value="ECO:0007669"/>
    <property type="project" value="TreeGrafter"/>
</dbReference>
<dbReference type="GO" id="GO:0003700">
    <property type="term" value="F:DNA-binding transcription factor activity"/>
    <property type="evidence" value="ECO:0007669"/>
    <property type="project" value="TreeGrafter"/>
</dbReference>
<dbReference type="KEGG" id="cbak:DA792_10610"/>
<evidence type="ECO:0000256" key="2">
    <source>
        <dbReference type="PROSITE-ProRule" id="PRU00335"/>
    </source>
</evidence>
<dbReference type="PANTHER" id="PTHR30055:SF146">
    <property type="entry name" value="HTH-TYPE TRANSCRIPTIONAL DUAL REGULATOR CECR"/>
    <property type="match status" value="1"/>
</dbReference>
<sequence length="242" mass="27249">MQDSCGRNGGDDGMEEKADMVKETEVTPCEPHRRRGRPVQMDSAAREEEIVRVTKALLMSSSLDEVTMAAIACETGMSKRTIYAHFDSLEALLRRSMAEIGKVIFLPLNEVEKTKPLKERLSLLLTLNKPPVSEDRKREFLRTLIAKAHVFPNLAREMCQNGRGILRGYIRDELEEAVREGALQIAPDRVALAAEILMDMAFWDPVPSLLDPEYTYPVDGDMALRREAAIEIFLNGCLTQRS</sequence>
<organism evidence="5 6">
    <name type="scientific">Celeribacter baekdonensis</name>
    <dbReference type="NCBI Taxonomy" id="875171"/>
    <lineage>
        <taxon>Bacteria</taxon>
        <taxon>Pseudomonadati</taxon>
        <taxon>Pseudomonadota</taxon>
        <taxon>Alphaproteobacteria</taxon>
        <taxon>Rhodobacterales</taxon>
        <taxon>Roseobacteraceae</taxon>
        <taxon>Celeribacter</taxon>
    </lineage>
</organism>
<feature type="compositionally biased region" description="Basic and acidic residues" evidence="3">
    <location>
        <begin position="15"/>
        <end position="25"/>
    </location>
</feature>
<keyword evidence="1 2" id="KW-0238">DNA-binding</keyword>
<evidence type="ECO:0000313" key="5">
    <source>
        <dbReference type="EMBL" id="AVW91480.1"/>
    </source>
</evidence>
<dbReference type="Pfam" id="PF00440">
    <property type="entry name" value="TetR_N"/>
    <property type="match status" value="1"/>
</dbReference>
<evidence type="ECO:0000259" key="4">
    <source>
        <dbReference type="PROSITE" id="PS50977"/>
    </source>
</evidence>
<dbReference type="PANTHER" id="PTHR30055">
    <property type="entry name" value="HTH-TYPE TRANSCRIPTIONAL REGULATOR RUTR"/>
    <property type="match status" value="1"/>
</dbReference>
<gene>
    <name evidence="5" type="ORF">DA792_10610</name>
</gene>
<dbReference type="InterPro" id="IPR001647">
    <property type="entry name" value="HTH_TetR"/>
</dbReference>
<evidence type="ECO:0000313" key="6">
    <source>
        <dbReference type="Proteomes" id="UP000241447"/>
    </source>
</evidence>
<evidence type="ECO:0000256" key="1">
    <source>
        <dbReference type="ARBA" id="ARBA00023125"/>
    </source>
</evidence>
<dbReference type="Pfam" id="PF14246">
    <property type="entry name" value="TetR_C_7"/>
    <property type="match status" value="1"/>
</dbReference>
<dbReference type="InterPro" id="IPR009057">
    <property type="entry name" value="Homeodomain-like_sf"/>
</dbReference>
<reference evidence="5 6" key="1">
    <citation type="submission" date="2018-03" db="EMBL/GenBank/DDBJ databases">
        <title>The Complete Genome of Celeribacter baekdonensis strain LH4, a Thiosulfate-Oxidizing Alphaproteobacterium Isolated from Gulf of Mexico Continental Slope Sediments.</title>
        <authorList>
            <person name="Flood B.E."/>
            <person name="Bailey J.V."/>
            <person name="Leprich D."/>
        </authorList>
    </citation>
    <scope>NUCLEOTIDE SEQUENCE [LARGE SCALE GENOMIC DNA]</scope>
    <source>
        <strain evidence="5 6">LH4</strain>
    </source>
</reference>
<dbReference type="PROSITE" id="PS50977">
    <property type="entry name" value="HTH_TETR_2"/>
    <property type="match status" value="1"/>
</dbReference>
<dbReference type="EMBL" id="CP028475">
    <property type="protein sequence ID" value="AVW91480.1"/>
    <property type="molecule type" value="Genomic_DNA"/>
</dbReference>
<dbReference type="Gene3D" id="1.10.357.10">
    <property type="entry name" value="Tetracycline Repressor, domain 2"/>
    <property type="match status" value="1"/>
</dbReference>
<feature type="region of interest" description="Disordered" evidence="3">
    <location>
        <begin position="1"/>
        <end position="43"/>
    </location>
</feature>
<dbReference type="InterPro" id="IPR050109">
    <property type="entry name" value="HTH-type_TetR-like_transc_reg"/>
</dbReference>
<dbReference type="SUPFAM" id="SSF48498">
    <property type="entry name" value="Tetracyclin repressor-like, C-terminal domain"/>
    <property type="match status" value="1"/>
</dbReference>
<dbReference type="SUPFAM" id="SSF46689">
    <property type="entry name" value="Homeodomain-like"/>
    <property type="match status" value="1"/>
</dbReference>
<dbReference type="AlphaFoldDB" id="A0A2R4M2P2"/>
<dbReference type="InterPro" id="IPR036271">
    <property type="entry name" value="Tet_transcr_reg_TetR-rel_C_sf"/>
</dbReference>
<proteinExistence type="predicted"/>
<evidence type="ECO:0000256" key="3">
    <source>
        <dbReference type="SAM" id="MobiDB-lite"/>
    </source>
</evidence>
<name>A0A2R4M2P2_9RHOB</name>
<feature type="DNA-binding region" description="H-T-H motif" evidence="2">
    <location>
        <begin position="67"/>
        <end position="86"/>
    </location>
</feature>
<dbReference type="Proteomes" id="UP000241447">
    <property type="component" value="Chromosome"/>
</dbReference>
<dbReference type="InterPro" id="IPR039536">
    <property type="entry name" value="TetR_C_Proteobacteria"/>
</dbReference>
<protein>
    <submittedName>
        <fullName evidence="5">TetR/AcrR family transcriptional regulator</fullName>
    </submittedName>
</protein>
<accession>A0A2R4M2P2</accession>